<gene>
    <name evidence="2" type="ORF">IFO69_13000</name>
</gene>
<evidence type="ECO:0000259" key="1">
    <source>
        <dbReference type="Pfam" id="PF13648"/>
    </source>
</evidence>
<name>A0ABR9ALP3_9BACT</name>
<dbReference type="InterPro" id="IPR024311">
    <property type="entry name" value="Lipocalin-like"/>
</dbReference>
<evidence type="ECO:0000313" key="3">
    <source>
        <dbReference type="Proteomes" id="UP000647133"/>
    </source>
</evidence>
<keyword evidence="3" id="KW-1185">Reference proteome</keyword>
<feature type="domain" description="Lipocalin-like" evidence="1">
    <location>
        <begin position="27"/>
        <end position="127"/>
    </location>
</feature>
<protein>
    <submittedName>
        <fullName evidence="2">Lipocalin family protein</fullName>
    </submittedName>
</protein>
<organism evidence="2 3">
    <name type="scientific">Echinicola arenosa</name>
    <dbReference type="NCBI Taxonomy" id="2774144"/>
    <lineage>
        <taxon>Bacteria</taxon>
        <taxon>Pseudomonadati</taxon>
        <taxon>Bacteroidota</taxon>
        <taxon>Cytophagia</taxon>
        <taxon>Cytophagales</taxon>
        <taxon>Cyclobacteriaceae</taxon>
        <taxon>Echinicola</taxon>
    </lineage>
</organism>
<dbReference type="RefSeq" id="WP_192010555.1">
    <property type="nucleotide sequence ID" value="NZ_JACYTQ010000004.1"/>
</dbReference>
<comment type="caution">
    <text evidence="2">The sequence shown here is derived from an EMBL/GenBank/DDBJ whole genome shotgun (WGS) entry which is preliminary data.</text>
</comment>
<dbReference type="EMBL" id="JACYTQ010000004">
    <property type="protein sequence ID" value="MBD8489667.1"/>
    <property type="molecule type" value="Genomic_DNA"/>
</dbReference>
<accession>A0ABR9ALP3</accession>
<proteinExistence type="predicted"/>
<sequence>MRKLILFGLLIFMGKMTLAQRIEPAKLKGEWKLVQADMVDQVRSSLAYRQAMGEQREAMEYKIKRLLENTFYHFQDGDSLHYTDLKEGAIVQQHANFTLDQDTLLIKKSSKIKKAKIVELTAARLVIVPIVEGKETMGKMVFEKVRP</sequence>
<dbReference type="Proteomes" id="UP000647133">
    <property type="component" value="Unassembled WGS sequence"/>
</dbReference>
<dbReference type="Pfam" id="PF13648">
    <property type="entry name" value="Lipocalin_4"/>
    <property type="match status" value="1"/>
</dbReference>
<evidence type="ECO:0000313" key="2">
    <source>
        <dbReference type="EMBL" id="MBD8489667.1"/>
    </source>
</evidence>
<reference evidence="2 3" key="1">
    <citation type="submission" date="2020-09" db="EMBL/GenBank/DDBJ databases">
        <title>Echinicola sp. CAU 1574 isolated from sand of Sido Beach.</title>
        <authorList>
            <person name="Kim W."/>
        </authorList>
    </citation>
    <scope>NUCLEOTIDE SEQUENCE [LARGE SCALE GENOMIC DNA]</scope>
    <source>
        <strain evidence="2 3">CAU 1574</strain>
    </source>
</reference>